<dbReference type="Proteomes" id="UP000094236">
    <property type="component" value="Unassembled WGS sequence"/>
</dbReference>
<dbReference type="InterPro" id="IPR020471">
    <property type="entry name" value="AKR"/>
</dbReference>
<dbReference type="Gene3D" id="3.20.20.100">
    <property type="entry name" value="NADP-dependent oxidoreductase domain"/>
    <property type="match status" value="1"/>
</dbReference>
<dbReference type="InterPro" id="IPR036812">
    <property type="entry name" value="NAD(P)_OxRdtase_dom_sf"/>
</dbReference>
<gene>
    <name evidence="3" type="ORF">PACTADRAFT_33150</name>
</gene>
<evidence type="ECO:0000313" key="3">
    <source>
        <dbReference type="EMBL" id="ODV95956.1"/>
    </source>
</evidence>
<dbReference type="InterPro" id="IPR023210">
    <property type="entry name" value="NADP_OxRdtase_dom"/>
</dbReference>
<reference evidence="4" key="1">
    <citation type="submission" date="2016-05" db="EMBL/GenBank/DDBJ databases">
        <title>Comparative genomics of biotechnologically important yeasts.</title>
        <authorList>
            <consortium name="DOE Joint Genome Institute"/>
            <person name="Riley R."/>
            <person name="Haridas S."/>
            <person name="Wolfe K.H."/>
            <person name="Lopes M.R."/>
            <person name="Hittinger C.T."/>
            <person name="Goker M."/>
            <person name="Salamov A."/>
            <person name="Wisecaver J."/>
            <person name="Long T.M."/>
            <person name="Aerts A.L."/>
            <person name="Barry K."/>
            <person name="Choi C."/>
            <person name="Clum A."/>
            <person name="Coughlan A.Y."/>
            <person name="Deshpande S."/>
            <person name="Douglass A.P."/>
            <person name="Hanson S.J."/>
            <person name="Klenk H.-P."/>
            <person name="Labutti K."/>
            <person name="Lapidus A."/>
            <person name="Lindquist E."/>
            <person name="Lipzen A."/>
            <person name="Meier-Kolthoff J.P."/>
            <person name="Ohm R.A."/>
            <person name="Otillar R.P."/>
            <person name="Pangilinan J."/>
            <person name="Peng Y."/>
            <person name="Rokas A."/>
            <person name="Rosa C.A."/>
            <person name="Scheuner C."/>
            <person name="Sibirny A.A."/>
            <person name="Slot J.C."/>
            <person name="Stielow J.B."/>
            <person name="Sun H."/>
            <person name="Kurtzman C.P."/>
            <person name="Blackwell M."/>
            <person name="Grigoriev I.V."/>
            <person name="Jeffries T.W."/>
        </authorList>
    </citation>
    <scope>NUCLEOTIDE SEQUENCE [LARGE SCALE GENOMIC DNA]</scope>
    <source>
        <strain evidence="4">NRRL Y-2460</strain>
    </source>
</reference>
<dbReference type="SUPFAM" id="SSF51430">
    <property type="entry name" value="NAD(P)-linked oxidoreductase"/>
    <property type="match status" value="1"/>
</dbReference>
<dbReference type="GO" id="GO:0070485">
    <property type="term" value="P:dehydro-D-arabinono-1,4-lactone biosynthetic process"/>
    <property type="evidence" value="ECO:0007669"/>
    <property type="project" value="EnsemblFungi"/>
</dbReference>
<evidence type="ECO:0000256" key="1">
    <source>
        <dbReference type="ARBA" id="ARBA00023002"/>
    </source>
</evidence>
<keyword evidence="1" id="KW-0560">Oxidoreductase</keyword>
<dbReference type="EMBL" id="KV454013">
    <property type="protein sequence ID" value="ODV95956.1"/>
    <property type="molecule type" value="Genomic_DNA"/>
</dbReference>
<sequence length="341" mass="38643">MTIDESIIKPIGASGVPVKGDLSDISELIMGGAVFNTQYNNDPEAMDIDHMLLYAFNLGINALDTSPYYGPSEVLLGKSLNKLILNGEIHREHFYICTKVGRIQLDEFEYSPEWINKSVANSLERLHTSYIDLLHLHDIEFVEEDKIIVALREMRKLKDKGLIKNFGISGYPVEFLYKIALACVDDPLIGSLDSVLSYSNMCLQNTKLLHYYDKFMNNANLKKLNNGSILSMSLLRSQGTKSFHPCSPELNQKCKELAVYLKEKYNMELADVATRFAIQNWSGKQGSTVLGASTLYELKDALAQYWKVKNKTFEEDTKIFQEAQEFLGSHFGEVWESGIKH</sequence>
<dbReference type="OrthoDB" id="5286008at2759"/>
<proteinExistence type="predicted"/>
<evidence type="ECO:0000259" key="2">
    <source>
        <dbReference type="Pfam" id="PF00248"/>
    </source>
</evidence>
<name>A0A1E4TW41_PACTA</name>
<dbReference type="PANTHER" id="PTHR42686">
    <property type="entry name" value="GH17980P-RELATED"/>
    <property type="match status" value="1"/>
</dbReference>
<feature type="domain" description="NADP-dependent oxidoreductase" evidence="2">
    <location>
        <begin position="27"/>
        <end position="304"/>
    </location>
</feature>
<organism evidence="3 4">
    <name type="scientific">Pachysolen tannophilus NRRL Y-2460</name>
    <dbReference type="NCBI Taxonomy" id="669874"/>
    <lineage>
        <taxon>Eukaryota</taxon>
        <taxon>Fungi</taxon>
        <taxon>Dikarya</taxon>
        <taxon>Ascomycota</taxon>
        <taxon>Saccharomycotina</taxon>
        <taxon>Pichiomycetes</taxon>
        <taxon>Pachysolenaceae</taxon>
        <taxon>Pachysolen</taxon>
    </lineage>
</organism>
<protein>
    <recommendedName>
        <fullName evidence="2">NADP-dependent oxidoreductase domain-containing protein</fullName>
    </recommendedName>
</protein>
<evidence type="ECO:0000313" key="4">
    <source>
        <dbReference type="Proteomes" id="UP000094236"/>
    </source>
</evidence>
<accession>A0A1E4TW41</accession>
<dbReference type="GO" id="GO:0045290">
    <property type="term" value="F:D-arabinose 1-dehydrogenase [NAD(P)+] activity"/>
    <property type="evidence" value="ECO:0007669"/>
    <property type="project" value="EnsemblFungi"/>
</dbReference>
<dbReference type="AlphaFoldDB" id="A0A1E4TW41"/>
<keyword evidence="4" id="KW-1185">Reference proteome</keyword>
<dbReference type="Pfam" id="PF00248">
    <property type="entry name" value="Aldo_ket_red"/>
    <property type="match status" value="1"/>
</dbReference>
<dbReference type="PANTHER" id="PTHR42686:SF1">
    <property type="entry name" value="GH17980P-RELATED"/>
    <property type="match status" value="1"/>
</dbReference>
<dbReference type="GO" id="GO:0005829">
    <property type="term" value="C:cytosol"/>
    <property type="evidence" value="ECO:0007669"/>
    <property type="project" value="TreeGrafter"/>
</dbReference>
<dbReference type="STRING" id="669874.A0A1E4TW41"/>